<evidence type="ECO:0000313" key="1">
    <source>
        <dbReference type="EMBL" id="MBO1915620.1"/>
    </source>
</evidence>
<gene>
    <name evidence="1" type="ORF">J4727_00085</name>
</gene>
<reference evidence="1" key="1">
    <citation type="submission" date="2021-03" db="EMBL/GenBank/DDBJ databases">
        <title>Molecular epidemiology and mechanisms of colistin and carbapenem resistance in Enterobacteriaceae from clinical isolates, the environment and porcine samples in Pretoria, South Africa.</title>
        <authorList>
            <person name="Bogoshi D."/>
            <person name="Mbelle N.M."/>
            <person name="Naidoo V."/>
            <person name="Osei Sekyere J."/>
        </authorList>
    </citation>
    <scope>NUCLEOTIDE SEQUENCE</scope>
    <source>
        <strain evidence="1">C052</strain>
    </source>
</reference>
<protein>
    <submittedName>
        <fullName evidence="1">Uncharacterized protein</fullName>
    </submittedName>
</protein>
<dbReference type="AlphaFoldDB" id="A0A939NBA7"/>
<sequence>MFVRTLLSVCFSSKQWQGTYFKILILHYQKRHRSVYAAFFPLAKVRLQIGCGVTLRFILSLLAGHSWILSIKSCNSALPLLCQL</sequence>
<organism evidence="1 2">
    <name type="scientific">Providencia rettgeri</name>
    <dbReference type="NCBI Taxonomy" id="587"/>
    <lineage>
        <taxon>Bacteria</taxon>
        <taxon>Pseudomonadati</taxon>
        <taxon>Pseudomonadota</taxon>
        <taxon>Gammaproteobacteria</taxon>
        <taxon>Enterobacterales</taxon>
        <taxon>Morganellaceae</taxon>
        <taxon>Providencia</taxon>
    </lineage>
</organism>
<dbReference type="EMBL" id="JAGETQ010000001">
    <property type="protein sequence ID" value="MBO1915620.1"/>
    <property type="molecule type" value="Genomic_DNA"/>
</dbReference>
<dbReference type="Proteomes" id="UP000664477">
    <property type="component" value="Unassembled WGS sequence"/>
</dbReference>
<name>A0A939NBA7_PRORE</name>
<accession>A0A939NBA7</accession>
<comment type="caution">
    <text evidence="1">The sequence shown here is derived from an EMBL/GenBank/DDBJ whole genome shotgun (WGS) entry which is preliminary data.</text>
</comment>
<evidence type="ECO:0000313" key="2">
    <source>
        <dbReference type="Proteomes" id="UP000664477"/>
    </source>
</evidence>
<proteinExistence type="predicted"/>